<dbReference type="InterPro" id="IPR036890">
    <property type="entry name" value="HATPase_C_sf"/>
</dbReference>
<evidence type="ECO:0000313" key="13">
    <source>
        <dbReference type="EMBL" id="MDQ0472318.1"/>
    </source>
</evidence>
<keyword evidence="7 13" id="KW-0418">Kinase</keyword>
<dbReference type="CDD" id="cd00075">
    <property type="entry name" value="HATPase"/>
    <property type="match status" value="1"/>
</dbReference>
<dbReference type="EC" id="2.7.13.3" evidence="3"/>
<dbReference type="EMBL" id="JAUSVX010000011">
    <property type="protein sequence ID" value="MDQ0472318.1"/>
    <property type="molecule type" value="Genomic_DNA"/>
</dbReference>
<dbReference type="Pfam" id="PF08521">
    <property type="entry name" value="2CSK_N"/>
    <property type="match status" value="1"/>
</dbReference>
<feature type="domain" description="Histidine kinase" evidence="11">
    <location>
        <begin position="245"/>
        <end position="459"/>
    </location>
</feature>
<evidence type="ECO:0000256" key="3">
    <source>
        <dbReference type="ARBA" id="ARBA00012438"/>
    </source>
</evidence>
<keyword evidence="4" id="KW-0597">Phosphoprotein</keyword>
<dbReference type="InterPro" id="IPR013727">
    <property type="entry name" value="2CSK_N"/>
</dbReference>
<feature type="domain" description="HAMP" evidence="12">
    <location>
        <begin position="185"/>
        <end position="237"/>
    </location>
</feature>
<dbReference type="InterPro" id="IPR003594">
    <property type="entry name" value="HATPase_dom"/>
</dbReference>
<dbReference type="Proteomes" id="UP001242480">
    <property type="component" value="Unassembled WGS sequence"/>
</dbReference>
<dbReference type="PRINTS" id="PR00344">
    <property type="entry name" value="BCTRLSENSOR"/>
</dbReference>
<dbReference type="Gene3D" id="3.30.565.10">
    <property type="entry name" value="Histidine kinase-like ATPase, C-terminal domain"/>
    <property type="match status" value="1"/>
</dbReference>
<dbReference type="CDD" id="cd00082">
    <property type="entry name" value="HisKA"/>
    <property type="match status" value="1"/>
</dbReference>
<dbReference type="Pfam" id="PF02518">
    <property type="entry name" value="HATPase_c"/>
    <property type="match status" value="1"/>
</dbReference>
<evidence type="ECO:0000256" key="4">
    <source>
        <dbReference type="ARBA" id="ARBA00022553"/>
    </source>
</evidence>
<evidence type="ECO:0000313" key="14">
    <source>
        <dbReference type="Proteomes" id="UP001242480"/>
    </source>
</evidence>
<dbReference type="PANTHER" id="PTHR45436">
    <property type="entry name" value="SENSOR HISTIDINE KINASE YKOH"/>
    <property type="match status" value="1"/>
</dbReference>
<dbReference type="PANTHER" id="PTHR45436:SF1">
    <property type="entry name" value="SENSOR PROTEIN QSEC"/>
    <property type="match status" value="1"/>
</dbReference>
<dbReference type="RefSeq" id="WP_307278967.1">
    <property type="nucleotide sequence ID" value="NZ_JAUSVX010000011.1"/>
</dbReference>
<dbReference type="InterPro" id="IPR050428">
    <property type="entry name" value="TCS_sensor_his_kinase"/>
</dbReference>
<keyword evidence="10" id="KW-0472">Membrane</keyword>
<accession>A0ABU0JFY5</accession>
<dbReference type="InterPro" id="IPR004358">
    <property type="entry name" value="Sig_transdc_His_kin-like_C"/>
</dbReference>
<keyword evidence="9" id="KW-0902">Two-component regulatory system</keyword>
<evidence type="ECO:0000256" key="9">
    <source>
        <dbReference type="ARBA" id="ARBA00023012"/>
    </source>
</evidence>
<comment type="caution">
    <text evidence="13">The sequence shown here is derived from an EMBL/GenBank/DDBJ whole genome shotgun (WGS) entry which is preliminary data.</text>
</comment>
<protein>
    <recommendedName>
        <fullName evidence="3">histidine kinase</fullName>
        <ecNumber evidence="3">2.7.13.3</ecNumber>
    </recommendedName>
</protein>
<dbReference type="PROSITE" id="PS50885">
    <property type="entry name" value="HAMP"/>
    <property type="match status" value="1"/>
</dbReference>
<evidence type="ECO:0000256" key="8">
    <source>
        <dbReference type="ARBA" id="ARBA00022989"/>
    </source>
</evidence>
<gene>
    <name evidence="13" type="ORF">QO011_005347</name>
</gene>
<keyword evidence="8" id="KW-1133">Transmembrane helix</keyword>
<dbReference type="PROSITE" id="PS50109">
    <property type="entry name" value="HIS_KIN"/>
    <property type="match status" value="1"/>
</dbReference>
<dbReference type="GO" id="GO:0004673">
    <property type="term" value="F:protein histidine kinase activity"/>
    <property type="evidence" value="ECO:0007669"/>
    <property type="project" value="UniProtKB-EC"/>
</dbReference>
<dbReference type="SUPFAM" id="SSF47384">
    <property type="entry name" value="Homodimeric domain of signal transducing histidine kinase"/>
    <property type="match status" value="1"/>
</dbReference>
<dbReference type="Pfam" id="PF00512">
    <property type="entry name" value="HisKA"/>
    <property type="match status" value="1"/>
</dbReference>
<reference evidence="13 14" key="1">
    <citation type="submission" date="2023-07" db="EMBL/GenBank/DDBJ databases">
        <title>Genomic Encyclopedia of Type Strains, Phase IV (KMG-IV): sequencing the most valuable type-strain genomes for metagenomic binning, comparative biology and taxonomic classification.</title>
        <authorList>
            <person name="Goeker M."/>
        </authorList>
    </citation>
    <scope>NUCLEOTIDE SEQUENCE [LARGE SCALE GENOMIC DNA]</scope>
    <source>
        <strain evidence="13 14">DSM 19619</strain>
    </source>
</reference>
<dbReference type="InterPro" id="IPR036097">
    <property type="entry name" value="HisK_dim/P_sf"/>
</dbReference>
<dbReference type="Gene3D" id="1.10.287.130">
    <property type="match status" value="1"/>
</dbReference>
<comment type="subcellular location">
    <subcellularLocation>
        <location evidence="2">Membrane</location>
    </subcellularLocation>
</comment>
<keyword evidence="14" id="KW-1185">Reference proteome</keyword>
<dbReference type="SMART" id="SM00387">
    <property type="entry name" value="HATPase_c"/>
    <property type="match status" value="1"/>
</dbReference>
<dbReference type="SUPFAM" id="SSF55874">
    <property type="entry name" value="ATPase domain of HSP90 chaperone/DNA topoisomerase II/histidine kinase"/>
    <property type="match status" value="1"/>
</dbReference>
<evidence type="ECO:0000256" key="5">
    <source>
        <dbReference type="ARBA" id="ARBA00022679"/>
    </source>
</evidence>
<evidence type="ECO:0000256" key="7">
    <source>
        <dbReference type="ARBA" id="ARBA00022777"/>
    </source>
</evidence>
<keyword evidence="6" id="KW-0812">Transmembrane</keyword>
<evidence type="ECO:0000256" key="1">
    <source>
        <dbReference type="ARBA" id="ARBA00000085"/>
    </source>
</evidence>
<evidence type="ECO:0000259" key="12">
    <source>
        <dbReference type="PROSITE" id="PS50885"/>
    </source>
</evidence>
<dbReference type="SMART" id="SM00388">
    <property type="entry name" value="HisKA"/>
    <property type="match status" value="1"/>
</dbReference>
<organism evidence="13 14">
    <name type="scientific">Labrys wisconsinensis</name>
    <dbReference type="NCBI Taxonomy" id="425677"/>
    <lineage>
        <taxon>Bacteria</taxon>
        <taxon>Pseudomonadati</taxon>
        <taxon>Pseudomonadota</taxon>
        <taxon>Alphaproteobacteria</taxon>
        <taxon>Hyphomicrobiales</taxon>
        <taxon>Xanthobacteraceae</taxon>
        <taxon>Labrys</taxon>
    </lineage>
</organism>
<keyword evidence="5 13" id="KW-0808">Transferase</keyword>
<evidence type="ECO:0000256" key="2">
    <source>
        <dbReference type="ARBA" id="ARBA00004370"/>
    </source>
</evidence>
<dbReference type="InterPro" id="IPR003661">
    <property type="entry name" value="HisK_dim/P_dom"/>
</dbReference>
<proteinExistence type="predicted"/>
<evidence type="ECO:0000259" key="11">
    <source>
        <dbReference type="PROSITE" id="PS50109"/>
    </source>
</evidence>
<comment type="catalytic activity">
    <reaction evidence="1">
        <text>ATP + protein L-histidine = ADP + protein N-phospho-L-histidine.</text>
        <dbReference type="EC" id="2.7.13.3"/>
    </reaction>
</comment>
<dbReference type="InterPro" id="IPR005467">
    <property type="entry name" value="His_kinase_dom"/>
</dbReference>
<evidence type="ECO:0000256" key="6">
    <source>
        <dbReference type="ARBA" id="ARBA00022692"/>
    </source>
</evidence>
<evidence type="ECO:0000256" key="10">
    <source>
        <dbReference type="ARBA" id="ARBA00023136"/>
    </source>
</evidence>
<sequence>MAPRSLRRELLAWLVVPLAAVVCFNVWTTYENASATAGLITDRTLLASARVIAERIRQSDGALEAPIPPSALEMFASDEPDRVIYHVTAPDGTLIAGYPDVMAPPQPPKGLEPVYFDAVFRDQPIRAVAIAQPIIGAGRPGSALVAVGQTLRAHDKLVTGLWLKALRDQVLLVAAAGLLAAFGLRRGLAPVMRLREAVVERDPTELKPFATDKVQAELRPLVEALNEAFDRVQRLIATQRRFVANAAHQLRTPLALLKTQANVGLREADPRAKDEALAAVDASVDQMAHLSNQLLFLARAEQGSASLRKAEVDFGATTREALEGLAQMALTRDIDLGFEAAAEPFRLWGHSTLLRELVVNLVDNALRYTPAGGMVTASLRRAGGDVVLTIEDSGPGIPLADRERVFERFYRRPDAGSEGTGLGLAIVREIVSSHEGQVQLGDRTPPPGLLVEVRLPAHGPPAAPAA</sequence>
<name>A0ABU0JFY5_9HYPH</name>
<dbReference type="InterPro" id="IPR003660">
    <property type="entry name" value="HAMP_dom"/>
</dbReference>